<dbReference type="InterPro" id="IPR037143">
    <property type="entry name" value="4-PPantetheinyl_Trfase_dom_sf"/>
</dbReference>
<dbReference type="RefSeq" id="WP_102162753.1">
    <property type="nucleotide sequence ID" value="NZ_PNFZ01000007.1"/>
</dbReference>
<reference evidence="3 4" key="1">
    <citation type="submission" date="2017-09" db="EMBL/GenBank/DDBJ databases">
        <title>Bacterial strain isolated from the female urinary microbiota.</title>
        <authorList>
            <person name="Thomas-White K."/>
            <person name="Kumar N."/>
            <person name="Forster S."/>
            <person name="Putonti C."/>
            <person name="Lawley T."/>
            <person name="Wolfe A.J."/>
        </authorList>
    </citation>
    <scope>NUCLEOTIDE SEQUENCE [LARGE SCALE GENOMIC DNA]</scope>
    <source>
        <strain evidence="3 4">UMB0680</strain>
    </source>
</reference>
<protein>
    <recommendedName>
        <fullName evidence="2">4'-phosphopantetheinyl transferase domain-containing protein</fullName>
    </recommendedName>
</protein>
<organism evidence="3 4">
    <name type="scientific">Brevibacterium luteolum</name>
    <dbReference type="NCBI Taxonomy" id="199591"/>
    <lineage>
        <taxon>Bacteria</taxon>
        <taxon>Bacillati</taxon>
        <taxon>Actinomycetota</taxon>
        <taxon>Actinomycetes</taxon>
        <taxon>Micrococcales</taxon>
        <taxon>Brevibacteriaceae</taxon>
        <taxon>Brevibacterium</taxon>
    </lineage>
</organism>
<dbReference type="Pfam" id="PF01648">
    <property type="entry name" value="ACPS"/>
    <property type="match status" value="1"/>
</dbReference>
<dbReference type="Proteomes" id="UP000235703">
    <property type="component" value="Unassembled WGS sequence"/>
</dbReference>
<evidence type="ECO:0000259" key="2">
    <source>
        <dbReference type="Pfam" id="PF01648"/>
    </source>
</evidence>
<dbReference type="GO" id="GO:0008897">
    <property type="term" value="F:holo-[acyl-carrier-protein] synthase activity"/>
    <property type="evidence" value="ECO:0007669"/>
    <property type="project" value="InterPro"/>
</dbReference>
<dbReference type="GO" id="GO:0000287">
    <property type="term" value="F:magnesium ion binding"/>
    <property type="evidence" value="ECO:0007669"/>
    <property type="project" value="InterPro"/>
</dbReference>
<name>A0A2N6PFF4_9MICO</name>
<dbReference type="Gene3D" id="3.90.470.20">
    <property type="entry name" value="4'-phosphopantetheinyl transferase domain"/>
    <property type="match status" value="2"/>
</dbReference>
<dbReference type="EMBL" id="PNFZ01000007">
    <property type="protein sequence ID" value="PMB97404.1"/>
    <property type="molecule type" value="Genomic_DNA"/>
</dbReference>
<evidence type="ECO:0000313" key="4">
    <source>
        <dbReference type="Proteomes" id="UP000235703"/>
    </source>
</evidence>
<dbReference type="OrthoDB" id="190168at2"/>
<sequence>MNLPPGVTRLTVPCPRRPDVPMWIADFSACMTDVSSSPGRSAGSAEAAMRMQISRQVLAGWLQVPVESVDLDSDERGAPLLFVDGAPGPCVSFASSGGLLAIAAADVRLGVDIEARATRQTATEVAALLHPAEQAAIAQAEPAEQAVVFTQLWVRKEALLKAYRTGLLRDLAADDVTTASGAGASMCLCDVTVPADVVPVAAEEPFHAALCLAG</sequence>
<accession>A0A2N6PFF4</accession>
<keyword evidence="4" id="KW-1185">Reference proteome</keyword>
<dbReference type="AlphaFoldDB" id="A0A2N6PFF4"/>
<keyword evidence="1" id="KW-0808">Transferase</keyword>
<gene>
    <name evidence="3" type="ORF">CJ198_11505</name>
</gene>
<evidence type="ECO:0000256" key="1">
    <source>
        <dbReference type="ARBA" id="ARBA00022679"/>
    </source>
</evidence>
<proteinExistence type="predicted"/>
<comment type="caution">
    <text evidence="3">The sequence shown here is derived from an EMBL/GenBank/DDBJ whole genome shotgun (WGS) entry which is preliminary data.</text>
</comment>
<evidence type="ECO:0000313" key="3">
    <source>
        <dbReference type="EMBL" id="PMB97404.1"/>
    </source>
</evidence>
<feature type="domain" description="4'-phosphopantetheinyl transferase" evidence="2">
    <location>
        <begin position="109"/>
        <end position="190"/>
    </location>
</feature>
<dbReference type="InterPro" id="IPR008278">
    <property type="entry name" value="4-PPantetheinyl_Trfase_dom"/>
</dbReference>
<dbReference type="SUPFAM" id="SSF56214">
    <property type="entry name" value="4'-phosphopantetheinyl transferase"/>
    <property type="match status" value="1"/>
</dbReference>